<feature type="domain" description="3-octaprenyl-4-hydroxybenzoate carboxy-lyase-like C-terminal" evidence="13">
    <location>
        <begin position="323"/>
        <end position="444"/>
    </location>
</feature>
<dbReference type="InterPro" id="IPR002830">
    <property type="entry name" value="UbiD"/>
</dbReference>
<comment type="similarity">
    <text evidence="2">Belongs to the UbiD family.</text>
</comment>
<evidence type="ECO:0000256" key="6">
    <source>
        <dbReference type="ARBA" id="ARBA00049054"/>
    </source>
</evidence>
<dbReference type="GO" id="GO:0016831">
    <property type="term" value="F:carboxy-lyase activity"/>
    <property type="evidence" value="ECO:0007669"/>
    <property type="project" value="UniProtKB-KW"/>
</dbReference>
<dbReference type="EC" id="4.1.1.126" evidence="8"/>
<keyword evidence="14" id="KW-0614">Plasmid</keyword>
<evidence type="ECO:0000256" key="8">
    <source>
        <dbReference type="ARBA" id="ARBA00049727"/>
    </source>
</evidence>
<organism evidence="14 15">
    <name type="scientific">Natrinema versiforme</name>
    <dbReference type="NCBI Taxonomy" id="88724"/>
    <lineage>
        <taxon>Archaea</taxon>
        <taxon>Methanobacteriati</taxon>
        <taxon>Methanobacteriota</taxon>
        <taxon>Stenosarchaea group</taxon>
        <taxon>Halobacteria</taxon>
        <taxon>Halobacteriales</taxon>
        <taxon>Natrialbaceae</taxon>
        <taxon>Natrinema</taxon>
    </lineage>
</organism>
<evidence type="ECO:0000256" key="5">
    <source>
        <dbReference type="ARBA" id="ARBA00023229"/>
    </source>
</evidence>
<dbReference type="InterPro" id="IPR048304">
    <property type="entry name" value="UbiD_Rift_dom"/>
</dbReference>
<evidence type="ECO:0000313" key="15">
    <source>
        <dbReference type="Proteomes" id="UP000302218"/>
    </source>
</evidence>
<comment type="function">
    <text evidence="7">Catalyzes the conversion of trans-anhydromevalonate 5-phosphate (tAHMP) into isopentenyl phosphate. Involved in the archaeal mevalonate (MVA) pathway, which provides fundamental precursors for isoprenoid biosynthesis, such as isopentenyl diphosphate (IPP) and dimethylallyl diphosphate (DMAPP).</text>
</comment>
<keyword evidence="4" id="KW-0210">Decarboxylase</keyword>
<dbReference type="Gene3D" id="3.40.1670.10">
    <property type="entry name" value="UbiD C-terminal domain-like"/>
    <property type="match status" value="1"/>
</dbReference>
<evidence type="ECO:0000256" key="9">
    <source>
        <dbReference type="ARBA" id="ARBA00049754"/>
    </source>
</evidence>
<comment type="catalytic activity">
    <reaction evidence="6">
        <text>(2E)-3-methyl-5-phosphooxypent-2-enoate + H(+) = isopentenyl phosphate + CO2</text>
        <dbReference type="Rhea" id="RHEA:78971"/>
        <dbReference type="ChEBI" id="CHEBI:15378"/>
        <dbReference type="ChEBI" id="CHEBI:16526"/>
        <dbReference type="ChEBI" id="CHEBI:65078"/>
        <dbReference type="ChEBI" id="CHEBI:229665"/>
        <dbReference type="EC" id="4.1.1.126"/>
    </reaction>
    <physiologicalReaction direction="left-to-right" evidence="6">
        <dbReference type="Rhea" id="RHEA:78972"/>
    </physiologicalReaction>
</comment>
<keyword evidence="4" id="KW-0456">Lyase</keyword>
<dbReference type="AlphaFoldDB" id="A0A4P8WLT1"/>
<dbReference type="Pfam" id="PF20696">
    <property type="entry name" value="UbiD_C"/>
    <property type="match status" value="1"/>
</dbReference>
<sequence>MRTRRIMTDNSNLRTFLSEIAQSEGLTEITNPISPDLAVTEVLWSFEQAHEKPAVWFDSVNAIDGTEAEYPVVTNLFADRKRCAQALNSTVRDVGLEYYERERQQRQIKPQRTESATAPVKDHVVTGQNCDLSTLPIITHHEGDAGPYITAGVCIVPSPPDKDWGYNAATIRLEYRGPRELGLFMIPGRHTASYFEAYEENDEDMPIAIVLGHHPTFHFGAQTLHSIDIDEYNVIGGMRKSALPVVESATLGDDLLIPADAEIVLEGEVQAGDRIEEGPFGEYAGYYGDQAADRHKVRVSGMNCRSDAIFHDIFAGHPDHLNLGGIPIEGRIYDSVKETVSSVENVYLPPSGNCRQHCYVKIDKKKPGQGRNAILAALAPYDLVKHVIIVDSDVNLFDDRDILWAIATRSQWDKDLIAEGGFSSITLDPSAENYEITARGGIDATMELDEEYPDRLESAGIDVEEFLDSATKTLDMPDR</sequence>
<dbReference type="Pfam" id="PF01977">
    <property type="entry name" value="UbiD"/>
    <property type="match status" value="1"/>
</dbReference>
<evidence type="ECO:0000256" key="10">
    <source>
        <dbReference type="ARBA" id="ARBA00049936"/>
    </source>
</evidence>
<dbReference type="Pfam" id="PF20695">
    <property type="entry name" value="UbiD_N"/>
    <property type="match status" value="1"/>
</dbReference>
<evidence type="ECO:0000256" key="4">
    <source>
        <dbReference type="ARBA" id="ARBA00022793"/>
    </source>
</evidence>
<evidence type="ECO:0000256" key="7">
    <source>
        <dbReference type="ARBA" id="ARBA00049583"/>
    </source>
</evidence>
<dbReference type="SUPFAM" id="SSF143968">
    <property type="entry name" value="UbiD C-terminal domain-like"/>
    <property type="match status" value="1"/>
</dbReference>
<keyword evidence="3" id="KW-0285">Flavoprotein</keyword>
<evidence type="ECO:0000256" key="1">
    <source>
        <dbReference type="ARBA" id="ARBA00005092"/>
    </source>
</evidence>
<comment type="cofactor">
    <cofactor evidence="10">
        <name>prenylated FMN</name>
        <dbReference type="ChEBI" id="CHEBI:87746"/>
    </cofactor>
</comment>
<dbReference type="NCBIfam" id="TIGR00148">
    <property type="entry name" value="UbiD family decarboxylase"/>
    <property type="match status" value="1"/>
</dbReference>
<feature type="domain" description="3-octaprenyl-4-hydroxybenzoate carboxy-lyase-like N-terminal" evidence="12">
    <location>
        <begin position="20"/>
        <end position="91"/>
    </location>
</feature>
<dbReference type="InterPro" id="IPR049383">
    <property type="entry name" value="UbiD-like_N"/>
</dbReference>
<dbReference type="GO" id="GO:0005737">
    <property type="term" value="C:cytoplasm"/>
    <property type="evidence" value="ECO:0007669"/>
    <property type="project" value="TreeGrafter"/>
</dbReference>
<keyword evidence="5" id="KW-0414">Isoprene biosynthesis</keyword>
<feature type="domain" description="3-octaprenyl-4-hydroxybenzoate carboxy-lyase-like Rift-related" evidence="11">
    <location>
        <begin position="113"/>
        <end position="318"/>
    </location>
</feature>
<keyword evidence="3" id="KW-0288">FMN</keyword>
<dbReference type="PANTHER" id="PTHR30108:SF21">
    <property type="entry name" value="4-HYDROXYBENZOATE DECARBOXYLASE"/>
    <property type="match status" value="1"/>
</dbReference>
<evidence type="ECO:0000256" key="3">
    <source>
        <dbReference type="ARBA" id="ARBA00022643"/>
    </source>
</evidence>
<dbReference type="InterPro" id="IPR049381">
    <property type="entry name" value="UbiD-like_C"/>
</dbReference>
<gene>
    <name evidence="14" type="ORF">FEJ81_19665</name>
</gene>
<evidence type="ECO:0000259" key="12">
    <source>
        <dbReference type="Pfam" id="PF20695"/>
    </source>
</evidence>
<geneLocation type="plasmid" evidence="15">
    <name>pnve500</name>
</geneLocation>
<dbReference type="EMBL" id="CP040331">
    <property type="protein sequence ID" value="QCS44537.1"/>
    <property type="molecule type" value="Genomic_DNA"/>
</dbReference>
<evidence type="ECO:0000256" key="2">
    <source>
        <dbReference type="ARBA" id="ARBA00010021"/>
    </source>
</evidence>
<dbReference type="PANTHER" id="PTHR30108">
    <property type="entry name" value="3-OCTAPRENYL-4-HYDROXYBENZOATE CARBOXY-LYASE-RELATED"/>
    <property type="match status" value="1"/>
</dbReference>
<dbReference type="KEGG" id="nvr:FEJ81_19665"/>
<comment type="pathway">
    <text evidence="1">Isoprenoid biosynthesis; isopentenyl diphosphate biosynthesis via mevalonate pathway.</text>
</comment>
<proteinExistence type="inferred from homology"/>
<protein>
    <recommendedName>
        <fullName evidence="9">Anhydromevalonate phosphate decarboxylase</fullName>
        <ecNumber evidence="8">4.1.1.126</ecNumber>
    </recommendedName>
</protein>
<accession>A0A4P8WLT1</accession>
<evidence type="ECO:0000313" key="14">
    <source>
        <dbReference type="EMBL" id="QCS44537.1"/>
    </source>
</evidence>
<evidence type="ECO:0000259" key="13">
    <source>
        <dbReference type="Pfam" id="PF20696"/>
    </source>
</evidence>
<dbReference type="SUPFAM" id="SSF50475">
    <property type="entry name" value="FMN-binding split barrel"/>
    <property type="match status" value="1"/>
</dbReference>
<evidence type="ECO:0000259" key="11">
    <source>
        <dbReference type="Pfam" id="PF01977"/>
    </source>
</evidence>
<dbReference type="Proteomes" id="UP000302218">
    <property type="component" value="Plasmid pNVE500"/>
</dbReference>
<name>A0A4P8WLT1_9EURY</name>
<reference evidence="15" key="1">
    <citation type="submission" date="2019-05" db="EMBL/GenBank/DDBJ databases">
        <title>Genome sequence and methylation pattern of the halophilic Archaeon Natrinema versiforme BOL5-4.</title>
        <authorList>
            <person name="DasSarma P."/>
            <person name="Anton B.P."/>
            <person name="DasSarma S.L."/>
            <person name="Martinez F.L."/>
            <person name="Guzman D."/>
            <person name="Roberts R.J."/>
            <person name="DasSarma S."/>
        </authorList>
    </citation>
    <scope>NUCLEOTIDE SEQUENCE [LARGE SCALE GENOMIC DNA]</scope>
    <source>
        <strain evidence="15">BOL5-4</strain>
        <plasmid evidence="15">pnve500</plasmid>
    </source>
</reference>